<keyword evidence="1" id="KW-0472">Membrane</keyword>
<feature type="transmembrane region" description="Helical" evidence="1">
    <location>
        <begin position="425"/>
        <end position="448"/>
    </location>
</feature>
<feature type="transmembrane region" description="Helical" evidence="1">
    <location>
        <begin position="110"/>
        <end position="129"/>
    </location>
</feature>
<organism evidence="2 3">
    <name type="scientific">Marinilactibacillus psychrotolerans 42ea</name>
    <dbReference type="NCBI Taxonomy" id="1255609"/>
    <lineage>
        <taxon>Bacteria</taxon>
        <taxon>Bacillati</taxon>
        <taxon>Bacillota</taxon>
        <taxon>Bacilli</taxon>
        <taxon>Lactobacillales</taxon>
        <taxon>Carnobacteriaceae</taxon>
        <taxon>Marinilactibacillus</taxon>
    </lineage>
</organism>
<dbReference type="RefSeq" id="WP_087059026.1">
    <property type="nucleotide sequence ID" value="NZ_FUKW01000105.1"/>
</dbReference>
<dbReference type="AlphaFoldDB" id="A0A1R4K2G2"/>
<keyword evidence="1" id="KW-0812">Transmembrane</keyword>
<feature type="transmembrane region" description="Helical" evidence="1">
    <location>
        <begin position="166"/>
        <end position="185"/>
    </location>
</feature>
<sequence>MNYKLNKSVILAYYYVKNSFKRESSVSKLVLFSGIFFNSLLIPLIYGLLTRLLSVETIPIIAIFLFMSFLTTGLSSTEKSRNNNSQVDSFLTLGYGEKDFYIGIDIAKSFFNQIGNFVYLFILLSLLVLQGANLILIFLYTLLFIAFIPICYLIRNKILLTSYISFNTVFESILNYQTWILILLINNNSFSFDDRVWMLIAIVVSITLLSKILSYLLVNKFQSHDKSPLITELIIAYKESGFNFSSAALSIFIWPIFALGLLMIVYDSQLLQEGNYHMMLGYVGYFVGALFSCFQIAILYMVGFDSEQSRILKLKYFGHFIEYKINYKMKISFIFTVVIVLLFTIFYLLLIPETIHNQLIFLVGMIPWLLNQSVFFFVGTILFAEVNRDTDEYEGGSKIAKIFGFLLSTVSGLATFFYLSTAEKLINPNIVIVFAVNLFLFYVCKVFVHYTKQKKYGGV</sequence>
<feature type="transmembrane region" description="Helical" evidence="1">
    <location>
        <begin position="135"/>
        <end position="154"/>
    </location>
</feature>
<proteinExistence type="predicted"/>
<feature type="transmembrane region" description="Helical" evidence="1">
    <location>
        <begin position="399"/>
        <end position="419"/>
    </location>
</feature>
<name>A0A1R4K2G2_9LACT</name>
<evidence type="ECO:0000256" key="1">
    <source>
        <dbReference type="SAM" id="Phobius"/>
    </source>
</evidence>
<feature type="transmembrane region" description="Helical" evidence="1">
    <location>
        <begin position="197"/>
        <end position="218"/>
    </location>
</feature>
<reference evidence="2 3" key="1">
    <citation type="submission" date="2017-02" db="EMBL/GenBank/DDBJ databases">
        <authorList>
            <person name="Peterson S.W."/>
        </authorList>
    </citation>
    <scope>NUCLEOTIDE SEQUENCE [LARGE SCALE GENOMIC DNA]</scope>
    <source>
        <strain evidence="2 3">42ea</strain>
    </source>
</reference>
<protein>
    <submittedName>
        <fullName evidence="2">Uncharacterized protein</fullName>
    </submittedName>
</protein>
<feature type="transmembrane region" description="Helical" evidence="1">
    <location>
        <begin position="278"/>
        <end position="303"/>
    </location>
</feature>
<dbReference type="EMBL" id="FUKW01000105">
    <property type="protein sequence ID" value="SJN38456.1"/>
    <property type="molecule type" value="Genomic_DNA"/>
</dbReference>
<accession>A0A1R4K2G2</accession>
<dbReference type="Proteomes" id="UP000195611">
    <property type="component" value="Unassembled WGS sequence"/>
</dbReference>
<feature type="transmembrane region" description="Helical" evidence="1">
    <location>
        <begin position="29"/>
        <end position="49"/>
    </location>
</feature>
<feature type="transmembrane region" description="Helical" evidence="1">
    <location>
        <begin position="331"/>
        <end position="352"/>
    </location>
</feature>
<feature type="transmembrane region" description="Helical" evidence="1">
    <location>
        <begin position="55"/>
        <end position="74"/>
    </location>
</feature>
<feature type="transmembrane region" description="Helical" evidence="1">
    <location>
        <begin position="358"/>
        <end position="387"/>
    </location>
</feature>
<evidence type="ECO:0000313" key="3">
    <source>
        <dbReference type="Proteomes" id="UP000195611"/>
    </source>
</evidence>
<gene>
    <name evidence="2" type="ORF">FM115_07860</name>
</gene>
<keyword evidence="1" id="KW-1133">Transmembrane helix</keyword>
<feature type="transmembrane region" description="Helical" evidence="1">
    <location>
        <begin position="247"/>
        <end position="266"/>
    </location>
</feature>
<evidence type="ECO:0000313" key="2">
    <source>
        <dbReference type="EMBL" id="SJN38456.1"/>
    </source>
</evidence>